<keyword evidence="3" id="KW-0249">Electron transport</keyword>
<keyword evidence="4" id="KW-1015">Disulfide bond</keyword>
<dbReference type="EMBL" id="LSRX01000918">
    <property type="protein sequence ID" value="OLP86418.1"/>
    <property type="molecule type" value="Genomic_DNA"/>
</dbReference>
<dbReference type="SUPFAM" id="SSF52833">
    <property type="entry name" value="Thioredoxin-like"/>
    <property type="match status" value="1"/>
</dbReference>
<accession>A0A1Q9CU18</accession>
<reference evidence="7 8" key="1">
    <citation type="submission" date="2016-02" db="EMBL/GenBank/DDBJ databases">
        <title>Genome analysis of coral dinoflagellate symbionts highlights evolutionary adaptations to a symbiotic lifestyle.</title>
        <authorList>
            <person name="Aranda M."/>
            <person name="Li Y."/>
            <person name="Liew Y.J."/>
            <person name="Baumgarten S."/>
            <person name="Simakov O."/>
            <person name="Wilson M."/>
            <person name="Piel J."/>
            <person name="Ashoor H."/>
            <person name="Bougouffa S."/>
            <person name="Bajic V.B."/>
            <person name="Ryu T."/>
            <person name="Ravasi T."/>
            <person name="Bayer T."/>
            <person name="Micklem G."/>
            <person name="Kim H."/>
            <person name="Bhak J."/>
            <person name="Lajeunesse T.C."/>
            <person name="Voolstra C.R."/>
        </authorList>
    </citation>
    <scope>NUCLEOTIDE SEQUENCE [LARGE SCALE GENOMIC DNA]</scope>
    <source>
        <strain evidence="7 8">CCMP2467</strain>
    </source>
</reference>
<dbReference type="Pfam" id="PF08557">
    <property type="entry name" value="Lipid_DES"/>
    <property type="match status" value="1"/>
</dbReference>
<evidence type="ECO:0000313" key="7">
    <source>
        <dbReference type="EMBL" id="OLP86418.1"/>
    </source>
</evidence>
<dbReference type="SMART" id="SM01269">
    <property type="entry name" value="Lipid_DES"/>
    <property type="match status" value="1"/>
</dbReference>
<evidence type="ECO:0000256" key="5">
    <source>
        <dbReference type="ARBA" id="ARBA00023284"/>
    </source>
</evidence>
<dbReference type="InterPro" id="IPR036249">
    <property type="entry name" value="Thioredoxin-like_sf"/>
</dbReference>
<name>A0A1Q9CU18_SYMMI</name>
<evidence type="ECO:0000256" key="2">
    <source>
        <dbReference type="ARBA" id="ARBA00022448"/>
    </source>
</evidence>
<dbReference type="PANTHER" id="PTHR46679:SF1">
    <property type="entry name" value="GLUTAREDOXIN-2, MITOCHONDRIAL"/>
    <property type="match status" value="1"/>
</dbReference>
<keyword evidence="5" id="KW-0676">Redox-active center</keyword>
<evidence type="ECO:0000256" key="4">
    <source>
        <dbReference type="ARBA" id="ARBA00023157"/>
    </source>
</evidence>
<dbReference type="GO" id="GO:0005739">
    <property type="term" value="C:mitochondrion"/>
    <property type="evidence" value="ECO:0007669"/>
    <property type="project" value="TreeGrafter"/>
</dbReference>
<comment type="caution">
    <text evidence="7">The sequence shown here is derived from an EMBL/GenBank/DDBJ whole genome shotgun (WGS) entry which is preliminary data.</text>
</comment>
<dbReference type="OrthoDB" id="418495at2759"/>
<dbReference type="InterPro" id="IPR013866">
    <property type="entry name" value="Sphingolipid_d4-desaturase_N"/>
</dbReference>
<evidence type="ECO:0000313" key="8">
    <source>
        <dbReference type="Proteomes" id="UP000186817"/>
    </source>
</evidence>
<keyword evidence="2" id="KW-0813">Transport</keyword>
<sequence>MHFKQRNTKDYVDKYRAVLKEQLVPFAAFACHLCRPGIAPSDEFASAAHALPNELAAEVEANSDRPNSEEADMLDTQISCLQLTAQIICQVLQAGLDFDNEEKFRNTFEDFLAKREDSPKPRQVEKLQRPLLLASGPADALHMTLEERKQEAVASCFDAMQLDLDETRIAVRQTSIAAGAPCATVIVFARADGQQMVQLRPAPETKESEKSKSDKLAAKAQLPCINLTAAGVTRDPTGLALSRSGHVHGPASQREAEMEGPRRDYFFSTTDEPHVTRRAEILKQHPEIKSLMGPEWRTKYIVAATAKPPSQLTRQAGSEEIAVATDSATSPLLAPLKVASLGMGLLKPIFAAEAKLQALGYDEEEIRAKISEDVKSAPVVVYTYGLSPFCTEATKLLDSLGAQYKEIQLAPEWFLMLGESAAKRAELGAMYGRTSMPHIFIGGESIGGLMEGPGLVPLYESGELTAKLQAAGALPSEDAISSFFGSLR</sequence>
<proteinExistence type="inferred from homology"/>
<evidence type="ECO:0000259" key="6">
    <source>
        <dbReference type="SMART" id="SM01269"/>
    </source>
</evidence>
<organism evidence="7 8">
    <name type="scientific">Symbiodinium microadriaticum</name>
    <name type="common">Dinoflagellate</name>
    <name type="synonym">Zooxanthella microadriatica</name>
    <dbReference type="NCBI Taxonomy" id="2951"/>
    <lineage>
        <taxon>Eukaryota</taxon>
        <taxon>Sar</taxon>
        <taxon>Alveolata</taxon>
        <taxon>Dinophyceae</taxon>
        <taxon>Suessiales</taxon>
        <taxon>Symbiodiniaceae</taxon>
        <taxon>Symbiodinium</taxon>
    </lineage>
</organism>
<keyword evidence="8" id="KW-1185">Reference proteome</keyword>
<dbReference type="PROSITE" id="PS51354">
    <property type="entry name" value="GLUTAREDOXIN_2"/>
    <property type="match status" value="1"/>
</dbReference>
<evidence type="ECO:0000256" key="1">
    <source>
        <dbReference type="ARBA" id="ARBA00007787"/>
    </source>
</evidence>
<feature type="domain" description="Sphingolipid delta4-desaturase N-terminal" evidence="6">
    <location>
        <begin position="260"/>
        <end position="298"/>
    </location>
</feature>
<dbReference type="InterPro" id="IPR002109">
    <property type="entry name" value="Glutaredoxin"/>
</dbReference>
<dbReference type="Gene3D" id="3.40.30.10">
    <property type="entry name" value="Glutaredoxin"/>
    <property type="match status" value="1"/>
</dbReference>
<evidence type="ECO:0000256" key="3">
    <source>
        <dbReference type="ARBA" id="ARBA00022982"/>
    </source>
</evidence>
<dbReference type="GO" id="GO:0015035">
    <property type="term" value="F:protein-disulfide reductase activity"/>
    <property type="evidence" value="ECO:0007669"/>
    <property type="project" value="TreeGrafter"/>
</dbReference>
<dbReference type="Pfam" id="PF00462">
    <property type="entry name" value="Glutaredoxin"/>
    <property type="match status" value="1"/>
</dbReference>
<dbReference type="PANTHER" id="PTHR46679">
    <property type="match status" value="1"/>
</dbReference>
<dbReference type="AlphaFoldDB" id="A0A1Q9CU18"/>
<dbReference type="CDD" id="cd02066">
    <property type="entry name" value="GRX_family"/>
    <property type="match status" value="1"/>
</dbReference>
<dbReference type="Proteomes" id="UP000186817">
    <property type="component" value="Unassembled WGS sequence"/>
</dbReference>
<gene>
    <name evidence="7" type="primary">GRXC6</name>
    <name evidence="7" type="ORF">AK812_SmicGene32501</name>
</gene>
<protein>
    <submittedName>
        <fullName evidence="7">Glutaredoxin-C6</fullName>
    </submittedName>
</protein>
<comment type="similarity">
    <text evidence="1">Belongs to the glutaredoxin family.</text>
</comment>